<evidence type="ECO:0000256" key="14">
    <source>
        <dbReference type="PROSITE-ProRule" id="PRU10141"/>
    </source>
</evidence>
<reference evidence="18" key="2">
    <citation type="journal article" date="2023" name="BMC Genomics">
        <title>Pest status, molecular evolution, and epigenetic factors derived from the genome assembly of Frankliniella fusca, a thysanopteran phytovirus vector.</title>
        <authorList>
            <person name="Catto M.A."/>
            <person name="Labadie P.E."/>
            <person name="Jacobson A.L."/>
            <person name="Kennedy G.G."/>
            <person name="Srinivasan R."/>
            <person name="Hunt B.G."/>
        </authorList>
    </citation>
    <scope>NUCLEOTIDE SEQUENCE</scope>
    <source>
        <strain evidence="18">PL_HMW_Pooled</strain>
    </source>
</reference>
<dbReference type="PANTHER" id="PTHR24346">
    <property type="entry name" value="MAP/MICROTUBULE AFFINITY-REGULATING KINASE"/>
    <property type="match status" value="1"/>
</dbReference>
<keyword evidence="10 14" id="KW-0067">ATP-binding</keyword>
<dbReference type="FunFam" id="3.30.200.20:FF:000042">
    <property type="entry name" value="Aurora kinase A"/>
    <property type="match status" value="1"/>
</dbReference>
<dbReference type="GO" id="GO:0000287">
    <property type="term" value="F:magnesium ion binding"/>
    <property type="evidence" value="ECO:0007669"/>
    <property type="project" value="UniProtKB-ARBA"/>
</dbReference>
<evidence type="ECO:0000259" key="17">
    <source>
        <dbReference type="PROSITE" id="PS50011"/>
    </source>
</evidence>
<dbReference type="Gene3D" id="1.10.510.10">
    <property type="entry name" value="Transferase(Phosphotransferase) domain 1"/>
    <property type="match status" value="1"/>
</dbReference>
<evidence type="ECO:0000256" key="2">
    <source>
        <dbReference type="ARBA" id="ARBA00022473"/>
    </source>
</evidence>
<evidence type="ECO:0000256" key="4">
    <source>
        <dbReference type="ARBA" id="ARBA00022553"/>
    </source>
</evidence>
<evidence type="ECO:0000256" key="11">
    <source>
        <dbReference type="ARBA" id="ARBA00022842"/>
    </source>
</evidence>
<evidence type="ECO:0000256" key="13">
    <source>
        <dbReference type="ARBA" id="ARBA00022871"/>
    </source>
</evidence>
<evidence type="ECO:0000256" key="8">
    <source>
        <dbReference type="ARBA" id="ARBA00022777"/>
    </source>
</evidence>
<sequence>MDMAAATDGLGEAGAAGAAPGGDGVPGAAEASPPAGTKGAAEDEVETGHAEDQEADGASSVSDTPSVTVRAEARKPTVLESHGYTVGDTVGSGSYATVKVAKSRHHDCDVAVKIVSKLQAPPDYLVKFLPREIEVVKGLRHPNVMRFLQAIETTHRMYIVMEYASNGSLLDVIRRESHIDEGRGRRWFGQLADAVQYCHELGIVHRDIKCENLLMDGDLNIKLSDFGFARRGESTAHGQPPHLSETFCGSFAYASPEILRGVPYQPQLADIWSMGVVLYAIVFGRLPFDDSKFNQLLRQVHSRVVFPEHPRVSAACKSLICRILAPAKDRLRLPAIRTDAWLLQRDTLALPAPGTVRHNQIHMTDGERI</sequence>
<dbReference type="Pfam" id="PF00069">
    <property type="entry name" value="Pkinase"/>
    <property type="match status" value="1"/>
</dbReference>
<reference evidence="18" key="1">
    <citation type="submission" date="2021-07" db="EMBL/GenBank/DDBJ databases">
        <authorList>
            <person name="Catto M.A."/>
            <person name="Jacobson A."/>
            <person name="Kennedy G."/>
            <person name="Labadie P."/>
            <person name="Hunt B.G."/>
            <person name="Srinivasan R."/>
        </authorList>
    </citation>
    <scope>NUCLEOTIDE SEQUENCE</scope>
    <source>
        <strain evidence="18">PL_HMW_Pooled</strain>
        <tissue evidence="18">Head</tissue>
    </source>
</reference>
<dbReference type="GO" id="GO:0000226">
    <property type="term" value="P:microtubule cytoskeleton organization"/>
    <property type="evidence" value="ECO:0007669"/>
    <property type="project" value="TreeGrafter"/>
</dbReference>
<dbReference type="AlphaFoldDB" id="A0AAE1GQE4"/>
<keyword evidence="2" id="KW-0217">Developmental protein</keyword>
<dbReference type="PANTHER" id="PTHR24346:SF102">
    <property type="entry name" value="TESTIS-SPECIFIC SERINE_THREONINE-PROTEIN KINASE 1"/>
    <property type="match status" value="1"/>
</dbReference>
<comment type="similarity">
    <text evidence="15">Belongs to the protein kinase superfamily.</text>
</comment>
<evidence type="ECO:0000256" key="15">
    <source>
        <dbReference type="RuleBase" id="RU000304"/>
    </source>
</evidence>
<dbReference type="FunFam" id="1.10.510.10:FF:000658">
    <property type="entry name" value="Protein CBG12184"/>
    <property type="match status" value="1"/>
</dbReference>
<dbReference type="InterPro" id="IPR011009">
    <property type="entry name" value="Kinase-like_dom_sf"/>
</dbReference>
<protein>
    <submittedName>
        <fullName evidence="18">Testis-specific serine/threonine-protein kinase 4</fullName>
    </submittedName>
</protein>
<keyword evidence="8 18" id="KW-0418">Kinase</keyword>
<comment type="cofactor">
    <cofactor evidence="1">
        <name>Mg(2+)</name>
        <dbReference type="ChEBI" id="CHEBI:18420"/>
    </cofactor>
</comment>
<gene>
    <name evidence="18" type="ORF">KUF71_000104</name>
</gene>
<keyword evidence="4" id="KW-0597">Phosphoprotein</keyword>
<dbReference type="GO" id="GO:0007283">
    <property type="term" value="P:spermatogenesis"/>
    <property type="evidence" value="ECO:0007669"/>
    <property type="project" value="UniProtKB-KW"/>
</dbReference>
<keyword evidence="11" id="KW-0460">Magnesium</keyword>
<organism evidence="18 19">
    <name type="scientific">Frankliniella fusca</name>
    <dbReference type="NCBI Taxonomy" id="407009"/>
    <lineage>
        <taxon>Eukaryota</taxon>
        <taxon>Metazoa</taxon>
        <taxon>Ecdysozoa</taxon>
        <taxon>Arthropoda</taxon>
        <taxon>Hexapoda</taxon>
        <taxon>Insecta</taxon>
        <taxon>Pterygota</taxon>
        <taxon>Neoptera</taxon>
        <taxon>Paraneoptera</taxon>
        <taxon>Thysanoptera</taxon>
        <taxon>Terebrantia</taxon>
        <taxon>Thripoidea</taxon>
        <taxon>Thripidae</taxon>
        <taxon>Frankliniella</taxon>
    </lineage>
</organism>
<dbReference type="SUPFAM" id="SSF56112">
    <property type="entry name" value="Protein kinase-like (PK-like)"/>
    <property type="match status" value="1"/>
</dbReference>
<dbReference type="GO" id="GO:0005524">
    <property type="term" value="F:ATP binding"/>
    <property type="evidence" value="ECO:0007669"/>
    <property type="project" value="UniProtKB-UniRule"/>
</dbReference>
<dbReference type="InterPro" id="IPR017441">
    <property type="entry name" value="Protein_kinase_ATP_BS"/>
</dbReference>
<keyword evidence="13" id="KW-0744">Spermatogenesis</keyword>
<keyword evidence="9" id="KW-0221">Differentiation</keyword>
<dbReference type="EMBL" id="JAHWGI010000001">
    <property type="protein sequence ID" value="KAK3907184.1"/>
    <property type="molecule type" value="Genomic_DNA"/>
</dbReference>
<dbReference type="InterPro" id="IPR047908">
    <property type="entry name" value="TSSK4_cat"/>
</dbReference>
<keyword evidence="5" id="KW-0808">Transferase</keyword>
<dbReference type="GO" id="GO:0035556">
    <property type="term" value="P:intracellular signal transduction"/>
    <property type="evidence" value="ECO:0007669"/>
    <property type="project" value="TreeGrafter"/>
</dbReference>
<evidence type="ECO:0000256" key="16">
    <source>
        <dbReference type="SAM" id="MobiDB-lite"/>
    </source>
</evidence>
<dbReference type="CDD" id="cd14162">
    <property type="entry name" value="STKc_TSSK4-like"/>
    <property type="match status" value="1"/>
</dbReference>
<evidence type="ECO:0000256" key="1">
    <source>
        <dbReference type="ARBA" id="ARBA00001946"/>
    </source>
</evidence>
<dbReference type="InterPro" id="IPR000719">
    <property type="entry name" value="Prot_kinase_dom"/>
</dbReference>
<feature type="compositionally biased region" description="Low complexity" evidence="16">
    <location>
        <begin position="1"/>
        <end position="10"/>
    </location>
</feature>
<name>A0AAE1GQE4_9NEOP</name>
<keyword evidence="19" id="KW-1185">Reference proteome</keyword>
<dbReference type="InterPro" id="IPR008271">
    <property type="entry name" value="Ser/Thr_kinase_AS"/>
</dbReference>
<dbReference type="GO" id="GO:0030154">
    <property type="term" value="P:cell differentiation"/>
    <property type="evidence" value="ECO:0007669"/>
    <property type="project" value="UniProtKB-KW"/>
</dbReference>
<feature type="region of interest" description="Disordered" evidence="16">
    <location>
        <begin position="1"/>
        <end position="75"/>
    </location>
</feature>
<dbReference type="PROSITE" id="PS00107">
    <property type="entry name" value="PROTEIN_KINASE_ATP"/>
    <property type="match status" value="1"/>
</dbReference>
<keyword evidence="6" id="KW-0479">Metal-binding</keyword>
<accession>A0AAE1GQE4</accession>
<evidence type="ECO:0000256" key="3">
    <source>
        <dbReference type="ARBA" id="ARBA00022527"/>
    </source>
</evidence>
<comment type="caution">
    <text evidence="18">The sequence shown here is derived from an EMBL/GenBank/DDBJ whole genome shotgun (WGS) entry which is preliminary data.</text>
</comment>
<keyword evidence="7 14" id="KW-0547">Nucleotide-binding</keyword>
<evidence type="ECO:0000256" key="6">
    <source>
        <dbReference type="ARBA" id="ARBA00022723"/>
    </source>
</evidence>
<keyword evidence="12" id="KW-0832">Ubl conjugation</keyword>
<dbReference type="PROSITE" id="PS50011">
    <property type="entry name" value="PROTEIN_KINASE_DOM"/>
    <property type="match status" value="1"/>
</dbReference>
<dbReference type="SMART" id="SM00220">
    <property type="entry name" value="S_TKc"/>
    <property type="match status" value="1"/>
</dbReference>
<dbReference type="GO" id="GO:0050321">
    <property type="term" value="F:tau-protein kinase activity"/>
    <property type="evidence" value="ECO:0007669"/>
    <property type="project" value="TreeGrafter"/>
</dbReference>
<evidence type="ECO:0000256" key="10">
    <source>
        <dbReference type="ARBA" id="ARBA00022840"/>
    </source>
</evidence>
<evidence type="ECO:0000256" key="7">
    <source>
        <dbReference type="ARBA" id="ARBA00022741"/>
    </source>
</evidence>
<evidence type="ECO:0000256" key="12">
    <source>
        <dbReference type="ARBA" id="ARBA00022843"/>
    </source>
</evidence>
<feature type="domain" description="Protein kinase" evidence="17">
    <location>
        <begin position="84"/>
        <end position="342"/>
    </location>
</feature>
<feature type="compositionally biased region" description="Gly residues" evidence="16">
    <location>
        <begin position="11"/>
        <end position="25"/>
    </location>
</feature>
<dbReference type="PROSITE" id="PS00108">
    <property type="entry name" value="PROTEIN_KINASE_ST"/>
    <property type="match status" value="1"/>
</dbReference>
<dbReference type="Proteomes" id="UP001219518">
    <property type="component" value="Unassembled WGS sequence"/>
</dbReference>
<proteinExistence type="inferred from homology"/>
<evidence type="ECO:0000256" key="9">
    <source>
        <dbReference type="ARBA" id="ARBA00022782"/>
    </source>
</evidence>
<feature type="binding site" evidence="14">
    <location>
        <position position="113"/>
    </location>
    <ligand>
        <name>ATP</name>
        <dbReference type="ChEBI" id="CHEBI:30616"/>
    </ligand>
</feature>
<keyword evidence="3 15" id="KW-0723">Serine/threonine-protein kinase</keyword>
<dbReference type="GO" id="GO:0005737">
    <property type="term" value="C:cytoplasm"/>
    <property type="evidence" value="ECO:0007669"/>
    <property type="project" value="TreeGrafter"/>
</dbReference>
<evidence type="ECO:0000313" key="19">
    <source>
        <dbReference type="Proteomes" id="UP001219518"/>
    </source>
</evidence>
<evidence type="ECO:0000256" key="5">
    <source>
        <dbReference type="ARBA" id="ARBA00022679"/>
    </source>
</evidence>
<evidence type="ECO:0000313" key="18">
    <source>
        <dbReference type="EMBL" id="KAK3907184.1"/>
    </source>
</evidence>